<dbReference type="InterPro" id="IPR012337">
    <property type="entry name" value="RNaseH-like_sf"/>
</dbReference>
<dbReference type="Pfam" id="PF05699">
    <property type="entry name" value="Dimer_Tnp_hAT"/>
    <property type="match status" value="1"/>
</dbReference>
<comment type="caution">
    <text evidence="2">The sequence shown here is derived from an EMBL/GenBank/DDBJ whole genome shotgun (WGS) entry which is preliminary data.</text>
</comment>
<protein>
    <recommendedName>
        <fullName evidence="1">HAT C-terminal dimerisation domain-containing protein</fullName>
    </recommendedName>
</protein>
<feature type="domain" description="HAT C-terminal dimerisation" evidence="1">
    <location>
        <begin position="184"/>
        <end position="254"/>
    </location>
</feature>
<sequence length="282" mass="31455">MVESIIPLQDALDELCDHIQYMNSGQLKWGTKVKGKNPLENLKLSVAEWGIFESVLLLLQDFINNSNNPAILRWGAALGLTVLEKYYVKTDKTMLYRGAMNLCIGSNRFNASNASTLQAIPVKTLWMDYYKPDNESYGKQKSVINNVRKSRFLDDDDDDIVEASTGDAFKDWIAGDIVASAAARNPILWWTADYIKEDTWCEPLQRMALDSLSCPVTSCDAEHGFSGWGGLMVTKRRYALSSVSIRSAICPSYWAKAPGLIPEGAIIKMFNDKAMGGRQCSQ</sequence>
<gene>
    <name evidence="2" type="ORF">V5O48_013002</name>
</gene>
<accession>A0ABR3F193</accession>
<dbReference type="SUPFAM" id="SSF53098">
    <property type="entry name" value="Ribonuclease H-like"/>
    <property type="match status" value="1"/>
</dbReference>
<evidence type="ECO:0000313" key="2">
    <source>
        <dbReference type="EMBL" id="KAL0568968.1"/>
    </source>
</evidence>
<dbReference type="InterPro" id="IPR008906">
    <property type="entry name" value="HATC_C_dom"/>
</dbReference>
<dbReference type="Proteomes" id="UP001465976">
    <property type="component" value="Unassembled WGS sequence"/>
</dbReference>
<keyword evidence="3" id="KW-1185">Reference proteome</keyword>
<proteinExistence type="predicted"/>
<evidence type="ECO:0000259" key="1">
    <source>
        <dbReference type="Pfam" id="PF05699"/>
    </source>
</evidence>
<organism evidence="2 3">
    <name type="scientific">Marasmius crinis-equi</name>
    <dbReference type="NCBI Taxonomy" id="585013"/>
    <lineage>
        <taxon>Eukaryota</taxon>
        <taxon>Fungi</taxon>
        <taxon>Dikarya</taxon>
        <taxon>Basidiomycota</taxon>
        <taxon>Agaricomycotina</taxon>
        <taxon>Agaricomycetes</taxon>
        <taxon>Agaricomycetidae</taxon>
        <taxon>Agaricales</taxon>
        <taxon>Marasmiineae</taxon>
        <taxon>Marasmiaceae</taxon>
        <taxon>Marasmius</taxon>
    </lineage>
</organism>
<reference evidence="2 3" key="1">
    <citation type="submission" date="2024-02" db="EMBL/GenBank/DDBJ databases">
        <title>A draft genome for the cacao thread blight pathogen Marasmius crinis-equi.</title>
        <authorList>
            <person name="Cohen S.P."/>
            <person name="Baruah I.K."/>
            <person name="Amoako-Attah I."/>
            <person name="Bukari Y."/>
            <person name="Meinhardt L.W."/>
            <person name="Bailey B.A."/>
        </authorList>
    </citation>
    <scope>NUCLEOTIDE SEQUENCE [LARGE SCALE GENOMIC DNA]</scope>
    <source>
        <strain evidence="2 3">GH-76</strain>
    </source>
</reference>
<name>A0ABR3F193_9AGAR</name>
<dbReference type="EMBL" id="JBAHYK010001220">
    <property type="protein sequence ID" value="KAL0568968.1"/>
    <property type="molecule type" value="Genomic_DNA"/>
</dbReference>
<evidence type="ECO:0000313" key="3">
    <source>
        <dbReference type="Proteomes" id="UP001465976"/>
    </source>
</evidence>